<proteinExistence type="predicted"/>
<dbReference type="Proteomes" id="UP000440578">
    <property type="component" value="Unassembled WGS sequence"/>
</dbReference>
<evidence type="ECO:0000313" key="2">
    <source>
        <dbReference type="EMBL" id="KAF0292113.1"/>
    </source>
</evidence>
<evidence type="ECO:0000313" key="3">
    <source>
        <dbReference type="Proteomes" id="UP000440578"/>
    </source>
</evidence>
<dbReference type="AlphaFoldDB" id="A0A6A4VEX1"/>
<sequence length="984" mass="110710">MAESRSSSTPPLAAWFCTRSVAGLAPLDSKLDTVERCWSEAVRRRARYLAIDRRTCRVGASADRLPVVPCSNTSRHVIDVQYYRHDLVRLNPGQSAADLNPGQYYRHDLARLNPGQYYRHDLVRLNPDTRYWISGRAASGVIWHVVSGAAGSARRLAKCSNLCFQYGQDFARVDHRGCRCGLEEERGTVMIRHEDLHWTADHRGDSDPGFTVKLRAQNVTGWMCTAAPSDFVSFTGAQTMQEALEACQRRRFQFLAAGEEGFFCGNNTANLERFSVSQCEMKLTKRRSYSVISINEIERQINHVEESIREYIFWWVSEKSPDVFWTTLADVSSLEQCVLQCAKRFICVGADGCSCGSLRSDRSEVRVREWVKTRHKQEMGSNQGYLMLDKKGNANVPEGWTCTTEPTQWRRAPDSTLQGCLQACRAANNSFAAFGQSGCRCGDSGEGFSHLAMVHCQNPQANAATRPHSVLFVDVWTQNYQKYSTKPGFQAFWVSQKPSGVRWEAAPGRTVLDDCVSACQDRKGVKLVLVGVDGCECGITTSAGYRPTMAWDARPPASAARGFLLVQMSKASTGYVEPVFEWITKRNNTHKKENEVKEAPTWIRVTVAHSNRKSLRRLSHLSKEERLSQNLERTVGTRGSRGLSQQREHSTIEQRSTTLHGHHERATNQTGATDQKEVSKLARNTTKVAKTNRRKNVMNESERNYVSARDNEITVGSNKRRLVNIETENAARQSAENYKKHTITGEQTAGTIEQFISGEKAHLVRVNSTNTKLLEKSVAVKIHIGGRCYVGPAKKEEWEGPLPDSHSPFKCLCTCIKKMRLLYAIFDGGRCFCSEKAGDFGTNTGSITTTGRCPQKNARTVYNGMKHTQKLAQFCQRSNATATHLHRSEKDVKTDVVRQHKKRGTIKETWKSKLSKGVFDRLYRLKLHVRRAHNVTENVNLITKKDVRSSTHKRGPLFLPRGRAAHKAIQVIPVSRSKEKKAPN</sequence>
<protein>
    <recommendedName>
        <fullName evidence="4">WSC domain-containing protein</fullName>
    </recommendedName>
</protein>
<organism evidence="2 3">
    <name type="scientific">Amphibalanus amphitrite</name>
    <name type="common">Striped barnacle</name>
    <name type="synonym">Balanus amphitrite</name>
    <dbReference type="NCBI Taxonomy" id="1232801"/>
    <lineage>
        <taxon>Eukaryota</taxon>
        <taxon>Metazoa</taxon>
        <taxon>Ecdysozoa</taxon>
        <taxon>Arthropoda</taxon>
        <taxon>Crustacea</taxon>
        <taxon>Multicrustacea</taxon>
        <taxon>Cirripedia</taxon>
        <taxon>Thoracica</taxon>
        <taxon>Thoracicalcarea</taxon>
        <taxon>Balanomorpha</taxon>
        <taxon>Balanoidea</taxon>
        <taxon>Balanidae</taxon>
        <taxon>Amphibalaninae</taxon>
        <taxon>Amphibalanus</taxon>
    </lineage>
</organism>
<accession>A0A6A4VEX1</accession>
<feature type="region of interest" description="Disordered" evidence="1">
    <location>
        <begin position="627"/>
        <end position="677"/>
    </location>
</feature>
<gene>
    <name evidence="2" type="ORF">FJT64_009841</name>
</gene>
<evidence type="ECO:0000256" key="1">
    <source>
        <dbReference type="SAM" id="MobiDB-lite"/>
    </source>
</evidence>
<dbReference type="EMBL" id="VIIS01001836">
    <property type="protein sequence ID" value="KAF0292113.1"/>
    <property type="molecule type" value="Genomic_DNA"/>
</dbReference>
<keyword evidence="3" id="KW-1185">Reference proteome</keyword>
<reference evidence="2 3" key="1">
    <citation type="submission" date="2019-07" db="EMBL/GenBank/DDBJ databases">
        <title>Draft genome assembly of a fouling barnacle, Amphibalanus amphitrite (Darwin, 1854): The first reference genome for Thecostraca.</title>
        <authorList>
            <person name="Kim W."/>
        </authorList>
    </citation>
    <scope>NUCLEOTIDE SEQUENCE [LARGE SCALE GENOMIC DNA]</scope>
    <source>
        <strain evidence="2">SNU_AA5</strain>
        <tissue evidence="2">Soma without cirri and trophi</tissue>
    </source>
</reference>
<name>A0A6A4VEX1_AMPAM</name>
<comment type="caution">
    <text evidence="2">The sequence shown here is derived from an EMBL/GenBank/DDBJ whole genome shotgun (WGS) entry which is preliminary data.</text>
</comment>
<evidence type="ECO:0008006" key="4">
    <source>
        <dbReference type="Google" id="ProtNLM"/>
    </source>
</evidence>